<reference evidence="2 3" key="1">
    <citation type="submission" date="2018-09" db="EMBL/GenBank/DDBJ databases">
        <title>Genomic investigation of the strawberry pathogen Phytophthora fragariae indicates pathogenicity is determined by transcriptional variation in three key races.</title>
        <authorList>
            <person name="Adams T.M."/>
            <person name="Armitage A.D."/>
            <person name="Sobczyk M.K."/>
            <person name="Bates H.J."/>
            <person name="Dunwell J.M."/>
            <person name="Nellist C.F."/>
            <person name="Harrison R.J."/>
        </authorList>
    </citation>
    <scope>NUCLEOTIDE SEQUENCE [LARGE SCALE GENOMIC DNA]</scope>
    <source>
        <strain evidence="2 3">NOV-77</strain>
    </source>
</reference>
<accession>A0A6G0S040</accession>
<feature type="region of interest" description="Disordered" evidence="1">
    <location>
        <begin position="63"/>
        <end position="94"/>
    </location>
</feature>
<dbReference type="AlphaFoldDB" id="A0A6G0S040"/>
<dbReference type="Proteomes" id="UP000486351">
    <property type="component" value="Unassembled WGS sequence"/>
</dbReference>
<evidence type="ECO:0000313" key="3">
    <source>
        <dbReference type="Proteomes" id="UP000486351"/>
    </source>
</evidence>
<organism evidence="2 3">
    <name type="scientific">Phytophthora fragariae</name>
    <dbReference type="NCBI Taxonomy" id="53985"/>
    <lineage>
        <taxon>Eukaryota</taxon>
        <taxon>Sar</taxon>
        <taxon>Stramenopiles</taxon>
        <taxon>Oomycota</taxon>
        <taxon>Peronosporomycetes</taxon>
        <taxon>Peronosporales</taxon>
        <taxon>Peronosporaceae</taxon>
        <taxon>Phytophthora</taxon>
    </lineage>
</organism>
<name>A0A6G0S040_9STRA</name>
<proteinExistence type="predicted"/>
<protein>
    <submittedName>
        <fullName evidence="2">Uncharacterized protein</fullName>
    </submittedName>
</protein>
<dbReference type="EMBL" id="QXFY01000369">
    <property type="protein sequence ID" value="KAE9346442.1"/>
    <property type="molecule type" value="Genomic_DNA"/>
</dbReference>
<evidence type="ECO:0000313" key="2">
    <source>
        <dbReference type="EMBL" id="KAE9346442.1"/>
    </source>
</evidence>
<sequence length="148" mass="15990">MPDDVKPDDEKDCAMLEIRRTAGMTAKTAVGARTTQALLLTATTVGAAARVTTVMTAGAPRTTPMMMMMDGEGRRRRTRRAASTSSHSASSIDAVTRLRCEQSATSHERERLKADPVQAVADGASVDIDCEGRPRIGGSWIVWTRRLD</sequence>
<evidence type="ECO:0000256" key="1">
    <source>
        <dbReference type="SAM" id="MobiDB-lite"/>
    </source>
</evidence>
<feature type="compositionally biased region" description="Low complexity" evidence="1">
    <location>
        <begin position="81"/>
        <end position="94"/>
    </location>
</feature>
<comment type="caution">
    <text evidence="2">The sequence shown here is derived from an EMBL/GenBank/DDBJ whole genome shotgun (WGS) entry which is preliminary data.</text>
</comment>
<gene>
    <name evidence="2" type="ORF">PF008_g8283</name>
</gene>